<keyword evidence="2 4" id="KW-0689">Ribosomal protein</keyword>
<dbReference type="InterPro" id="IPR047873">
    <property type="entry name" value="Ribosomal_uL16"/>
</dbReference>
<dbReference type="OrthoDB" id="268521at2759"/>
<dbReference type="SUPFAM" id="SSF54686">
    <property type="entry name" value="Ribosomal protein L16p/L10e"/>
    <property type="match status" value="1"/>
</dbReference>
<dbReference type="GO" id="GO:0032543">
    <property type="term" value="P:mitochondrial translation"/>
    <property type="evidence" value="ECO:0007669"/>
    <property type="project" value="TreeGrafter"/>
</dbReference>
<dbReference type="EMBL" id="SRPO01000371">
    <property type="protein sequence ID" value="KAG5933428.1"/>
    <property type="molecule type" value="Genomic_DNA"/>
</dbReference>
<dbReference type="InterPro" id="IPR020798">
    <property type="entry name" value="Ribosomal_uL16_CS"/>
</dbReference>
<dbReference type="Pfam" id="PF00252">
    <property type="entry name" value="Ribosomal_L16"/>
    <property type="match status" value="1"/>
</dbReference>
<dbReference type="GO" id="GO:0003735">
    <property type="term" value="F:structural constituent of ribosome"/>
    <property type="evidence" value="ECO:0007669"/>
    <property type="project" value="InterPro"/>
</dbReference>
<evidence type="ECO:0000256" key="3">
    <source>
        <dbReference type="ARBA" id="ARBA00023274"/>
    </source>
</evidence>
<feature type="compositionally biased region" description="Polar residues" evidence="5">
    <location>
        <begin position="234"/>
        <end position="253"/>
    </location>
</feature>
<dbReference type="InterPro" id="IPR016180">
    <property type="entry name" value="Ribosomal_uL16_dom"/>
</dbReference>
<evidence type="ECO:0000256" key="4">
    <source>
        <dbReference type="RuleBase" id="RU004413"/>
    </source>
</evidence>
<evidence type="ECO:0000256" key="1">
    <source>
        <dbReference type="ARBA" id="ARBA00008931"/>
    </source>
</evidence>
<keyword evidence="3 4" id="KW-0687">Ribonucleoprotein</keyword>
<evidence type="ECO:0000313" key="7">
    <source>
        <dbReference type="Proteomes" id="UP000706124"/>
    </source>
</evidence>
<dbReference type="NCBIfam" id="TIGR01164">
    <property type="entry name" value="rplP_bact"/>
    <property type="match status" value="1"/>
</dbReference>
<dbReference type="AlphaFoldDB" id="A0A9P7M8U1"/>
<dbReference type="CDD" id="cd01433">
    <property type="entry name" value="Ribosomal_L16_L10e"/>
    <property type="match status" value="1"/>
</dbReference>
<dbReference type="GO" id="GO:0005762">
    <property type="term" value="C:mitochondrial large ribosomal subunit"/>
    <property type="evidence" value="ECO:0007669"/>
    <property type="project" value="TreeGrafter"/>
</dbReference>
<dbReference type="InterPro" id="IPR036920">
    <property type="entry name" value="Ribosomal_uL16_sf"/>
</dbReference>
<dbReference type="PANTHER" id="PTHR12220">
    <property type="entry name" value="50S/60S RIBOSOMAL PROTEIN L16"/>
    <property type="match status" value="1"/>
</dbReference>
<keyword evidence="7" id="KW-1185">Reference proteome</keyword>
<accession>A0A9P7M8U1</accession>
<name>A0A9P7M8U1_9HYPO</name>
<feature type="region of interest" description="Disordered" evidence="5">
    <location>
        <begin position="231"/>
        <end position="253"/>
    </location>
</feature>
<proteinExistence type="inferred from homology"/>
<evidence type="ECO:0008006" key="8">
    <source>
        <dbReference type="Google" id="ProtNLM"/>
    </source>
</evidence>
<dbReference type="Proteomes" id="UP000706124">
    <property type="component" value="Unassembled WGS sequence"/>
</dbReference>
<dbReference type="InterPro" id="IPR000114">
    <property type="entry name" value="Ribosomal_uL16_bact-type"/>
</dbReference>
<dbReference type="PANTHER" id="PTHR12220:SF13">
    <property type="entry name" value="LARGE RIBOSOMAL SUBUNIT PROTEIN UL16M"/>
    <property type="match status" value="1"/>
</dbReference>
<dbReference type="FunFam" id="3.90.1170.10:FF:000003">
    <property type="entry name" value="54S ribosomal protein L16, mitochondrial"/>
    <property type="match status" value="1"/>
</dbReference>
<gene>
    <name evidence="6" type="ORF">E4U60_004490</name>
</gene>
<dbReference type="PRINTS" id="PR00060">
    <property type="entry name" value="RIBOSOMALL16"/>
</dbReference>
<dbReference type="GO" id="GO:0019843">
    <property type="term" value="F:rRNA binding"/>
    <property type="evidence" value="ECO:0007669"/>
    <property type="project" value="InterPro"/>
</dbReference>
<comment type="caution">
    <text evidence="6">The sequence shown here is derived from an EMBL/GenBank/DDBJ whole genome shotgun (WGS) entry which is preliminary data.</text>
</comment>
<dbReference type="PROSITE" id="PS00701">
    <property type="entry name" value="RIBOSOMAL_L16_2"/>
    <property type="match status" value="1"/>
</dbReference>
<dbReference type="Gene3D" id="3.90.1170.10">
    <property type="entry name" value="Ribosomal protein L10e/L16"/>
    <property type="match status" value="1"/>
</dbReference>
<reference evidence="6 7" key="1">
    <citation type="journal article" date="2020" name="bioRxiv">
        <title>Whole genome comparisons of ergot fungi reveals the divergence and evolution of species within the genus Claviceps are the result of varying mechanisms driving genome evolution and host range expansion.</title>
        <authorList>
            <person name="Wyka S.A."/>
            <person name="Mondo S.J."/>
            <person name="Liu M."/>
            <person name="Dettman J."/>
            <person name="Nalam V."/>
            <person name="Broders K.D."/>
        </authorList>
    </citation>
    <scope>NUCLEOTIDE SEQUENCE [LARGE SCALE GENOMIC DNA]</scope>
    <source>
        <strain evidence="6 7">CCC 1485</strain>
    </source>
</reference>
<evidence type="ECO:0000256" key="5">
    <source>
        <dbReference type="SAM" id="MobiDB-lite"/>
    </source>
</evidence>
<evidence type="ECO:0000256" key="2">
    <source>
        <dbReference type="ARBA" id="ARBA00022980"/>
    </source>
</evidence>
<comment type="similarity">
    <text evidence="1 4">Belongs to the universal ribosomal protein uL16 family.</text>
</comment>
<sequence length="253" mass="27694">MASAGSSTFLSAFQGLSLCASTSLRHIRAPLLRPSIPLDAARQLQNVRPFSTTSSAWGNWLEPDIDRTRKMARGRPRVPTGGSTKGTTVVWGDYGLRMVDYHRRISARQLKTAEDTIKSRLRGEKYILYKRKCCNVGVYVSGNDIRMGKGKGSFDHWATRVAVNQVLFEIKGNLHDQVVRDAFRLAGNKLPGQWNVITKADVPVVGITKLEGGLTLKDLKRPWKKIAPAGLEADSSSTAITDAGTTSKTSPSP</sequence>
<evidence type="ECO:0000313" key="6">
    <source>
        <dbReference type="EMBL" id="KAG5933428.1"/>
    </source>
</evidence>
<organism evidence="6 7">
    <name type="scientific">Claviceps pazoutovae</name>
    <dbReference type="NCBI Taxonomy" id="1649127"/>
    <lineage>
        <taxon>Eukaryota</taxon>
        <taxon>Fungi</taxon>
        <taxon>Dikarya</taxon>
        <taxon>Ascomycota</taxon>
        <taxon>Pezizomycotina</taxon>
        <taxon>Sordariomycetes</taxon>
        <taxon>Hypocreomycetidae</taxon>
        <taxon>Hypocreales</taxon>
        <taxon>Clavicipitaceae</taxon>
        <taxon>Claviceps</taxon>
    </lineage>
</organism>
<protein>
    <recommendedName>
        <fullName evidence="8">Ribosomal protein L10e/L16 domain-containing protein</fullName>
    </recommendedName>
</protein>